<evidence type="ECO:0000256" key="2">
    <source>
        <dbReference type="ARBA" id="ARBA00022692"/>
    </source>
</evidence>
<keyword evidence="2 5" id="KW-0812">Transmembrane</keyword>
<evidence type="ECO:0000256" key="1">
    <source>
        <dbReference type="ARBA" id="ARBA00004141"/>
    </source>
</evidence>
<dbReference type="InterPro" id="IPR000849">
    <property type="entry name" value="Sugar_P_transporter"/>
</dbReference>
<dbReference type="EMBL" id="CP119311">
    <property type="protein sequence ID" value="WEK38211.1"/>
    <property type="molecule type" value="Genomic_DNA"/>
</dbReference>
<evidence type="ECO:0000259" key="6">
    <source>
        <dbReference type="PROSITE" id="PS50850"/>
    </source>
</evidence>
<feature type="transmembrane region" description="Helical" evidence="5">
    <location>
        <begin position="166"/>
        <end position="186"/>
    </location>
</feature>
<dbReference type="InterPro" id="IPR036259">
    <property type="entry name" value="MFS_trans_sf"/>
</dbReference>
<dbReference type="InterPro" id="IPR011701">
    <property type="entry name" value="MFS"/>
</dbReference>
<feature type="transmembrane region" description="Helical" evidence="5">
    <location>
        <begin position="77"/>
        <end position="96"/>
    </location>
</feature>
<dbReference type="GO" id="GO:0016020">
    <property type="term" value="C:membrane"/>
    <property type="evidence" value="ECO:0007669"/>
    <property type="project" value="UniProtKB-SubCell"/>
</dbReference>
<evidence type="ECO:0000256" key="4">
    <source>
        <dbReference type="ARBA" id="ARBA00023136"/>
    </source>
</evidence>
<dbReference type="PROSITE" id="PS50850">
    <property type="entry name" value="MFS"/>
    <property type="match status" value="1"/>
</dbReference>
<organism evidence="7 8">
    <name type="scientific">Candidatus Pseudobacter hemicellulosilyticus</name>
    <dbReference type="NCBI Taxonomy" id="3121375"/>
    <lineage>
        <taxon>Bacteria</taxon>
        <taxon>Pseudomonadati</taxon>
        <taxon>Bacteroidota</taxon>
        <taxon>Chitinophagia</taxon>
        <taxon>Chitinophagales</taxon>
        <taxon>Chitinophagaceae</taxon>
        <taxon>Pseudobacter</taxon>
    </lineage>
</organism>
<keyword evidence="3 5" id="KW-1133">Transmembrane helix</keyword>
<feature type="transmembrane region" description="Helical" evidence="5">
    <location>
        <begin position="275"/>
        <end position="292"/>
    </location>
</feature>
<dbReference type="Pfam" id="PF07690">
    <property type="entry name" value="MFS_1"/>
    <property type="match status" value="1"/>
</dbReference>
<proteinExistence type="predicted"/>
<feature type="transmembrane region" description="Helical" evidence="5">
    <location>
        <begin position="406"/>
        <end position="428"/>
    </location>
</feature>
<evidence type="ECO:0000256" key="5">
    <source>
        <dbReference type="SAM" id="Phobius"/>
    </source>
</evidence>
<feature type="domain" description="Major facilitator superfamily (MFS) profile" evidence="6">
    <location>
        <begin position="12"/>
        <end position="432"/>
    </location>
</feature>
<feature type="transmembrane region" description="Helical" evidence="5">
    <location>
        <begin position="334"/>
        <end position="355"/>
    </location>
</feature>
<comment type="subcellular location">
    <subcellularLocation>
        <location evidence="1">Membrane</location>
        <topology evidence="1">Multi-pass membrane protein</topology>
    </subcellularLocation>
</comment>
<dbReference type="SUPFAM" id="SSF103473">
    <property type="entry name" value="MFS general substrate transporter"/>
    <property type="match status" value="1"/>
</dbReference>
<dbReference type="AlphaFoldDB" id="A0AAJ6BK99"/>
<name>A0AAJ6BK99_9BACT</name>
<feature type="transmembrane region" description="Helical" evidence="5">
    <location>
        <begin position="236"/>
        <end position="255"/>
    </location>
</feature>
<feature type="transmembrane region" description="Helical" evidence="5">
    <location>
        <begin position="51"/>
        <end position="70"/>
    </location>
</feature>
<dbReference type="InterPro" id="IPR020846">
    <property type="entry name" value="MFS_dom"/>
</dbReference>
<dbReference type="Proteomes" id="UP001220610">
    <property type="component" value="Chromosome"/>
</dbReference>
<dbReference type="Gene3D" id="1.20.1250.20">
    <property type="entry name" value="MFS general substrate transporter like domains"/>
    <property type="match status" value="2"/>
</dbReference>
<evidence type="ECO:0000313" key="8">
    <source>
        <dbReference type="Proteomes" id="UP001220610"/>
    </source>
</evidence>
<dbReference type="CDD" id="cd17319">
    <property type="entry name" value="MFS_ExuT_GudP_like"/>
    <property type="match status" value="1"/>
</dbReference>
<accession>A0AAJ6BK99</accession>
<dbReference type="PANTHER" id="PTHR11662:SF285">
    <property type="entry name" value="HEXURONATE TRANSPORTER"/>
    <property type="match status" value="1"/>
</dbReference>
<dbReference type="GO" id="GO:0015134">
    <property type="term" value="F:hexuronate transmembrane transporter activity"/>
    <property type="evidence" value="ECO:0007669"/>
    <property type="project" value="TreeGrafter"/>
</dbReference>
<gene>
    <name evidence="7" type="ORF">P0Y53_11955</name>
</gene>
<protein>
    <submittedName>
        <fullName evidence="7">MFS transporter</fullName>
    </submittedName>
</protein>
<dbReference type="PIRSF" id="PIRSF002808">
    <property type="entry name" value="Hexose_phosphate_transp"/>
    <property type="match status" value="1"/>
</dbReference>
<keyword evidence="4 5" id="KW-0472">Membrane</keyword>
<sequence>MQQAIGKYRWTICALVFFATTINYLDRQVISLVKPHLDAEFGWNKSDYANITAVFQLAYALAMLGAGRLIDKLGTKIGYALSLILWSLAAIGHALIRSTTGFFVARAALGVTESGNFPAAIKATAEWFPKKERALATGIFNSGSNIGAIIAPLTVPFIAEALNWRWAFIITGAVGLVWLVFWFWLYEIPKKQKRLSQAEYDYIHSDADEAVEPAPVAAVEEPRVSWGKLLGFKQTWAFALGKFMTDGIWWFYLFWLPDFLTEQYGLTVTQISMPVAVVYTIAAFGSIFGGWLPMNFIKKHEWPVFKARKTSMLIYSLFVTPVVLAQVLGQMNMWYAILIIGLGTAAHQAWSANIFTTVSDMFPKKAVASVTGIGGMAGGLGGILISKSAGYLFDYYKGLGNIGTGYMIMFVICGVAYVAAWLVMHFLVPKMKRVEV</sequence>
<dbReference type="InterPro" id="IPR050382">
    <property type="entry name" value="MFS_Na/Anion_cotransporter"/>
</dbReference>
<reference evidence="7" key="1">
    <citation type="submission" date="2023-03" db="EMBL/GenBank/DDBJ databases">
        <title>Andean soil-derived lignocellulolytic bacterial consortium as a source of novel taxa and putative plastic-active enzymes.</title>
        <authorList>
            <person name="Diaz-Garcia L."/>
            <person name="Chuvochina M."/>
            <person name="Feuerriegel G."/>
            <person name="Bunk B."/>
            <person name="Sproer C."/>
            <person name="Streit W.R."/>
            <person name="Rodriguez L.M."/>
            <person name="Overmann J."/>
            <person name="Jimenez D.J."/>
        </authorList>
    </citation>
    <scope>NUCLEOTIDE SEQUENCE</scope>
    <source>
        <strain evidence="7">MAG 7</strain>
    </source>
</reference>
<feature type="transmembrane region" description="Helical" evidence="5">
    <location>
        <begin position="367"/>
        <end position="386"/>
    </location>
</feature>
<evidence type="ECO:0000313" key="7">
    <source>
        <dbReference type="EMBL" id="WEK38211.1"/>
    </source>
</evidence>
<dbReference type="PANTHER" id="PTHR11662">
    <property type="entry name" value="SOLUTE CARRIER FAMILY 17"/>
    <property type="match status" value="1"/>
</dbReference>
<feature type="transmembrane region" description="Helical" evidence="5">
    <location>
        <begin position="312"/>
        <end position="328"/>
    </location>
</feature>
<evidence type="ECO:0000256" key="3">
    <source>
        <dbReference type="ARBA" id="ARBA00022989"/>
    </source>
</evidence>